<dbReference type="Pfam" id="PF00356">
    <property type="entry name" value="LacI"/>
    <property type="match status" value="1"/>
</dbReference>
<dbReference type="PRINTS" id="PR00036">
    <property type="entry name" value="HTHLACI"/>
</dbReference>
<dbReference type="PROSITE" id="PS50932">
    <property type="entry name" value="HTH_LACI_2"/>
    <property type="match status" value="1"/>
</dbReference>
<dbReference type="InterPro" id="IPR010982">
    <property type="entry name" value="Lambda_DNA-bd_dom_sf"/>
</dbReference>
<dbReference type="CDD" id="cd06267">
    <property type="entry name" value="PBP1_LacI_sugar_binding-like"/>
    <property type="match status" value="1"/>
</dbReference>
<gene>
    <name evidence="6" type="ORF">ACFQZP_44355</name>
</gene>
<dbReference type="PANTHER" id="PTHR30146:SF153">
    <property type="entry name" value="LACTOSE OPERON REPRESSOR"/>
    <property type="match status" value="1"/>
</dbReference>
<protein>
    <submittedName>
        <fullName evidence="6">LacI family DNA-binding transcriptional regulator</fullName>
    </submittedName>
</protein>
<accession>A0ABW2VVL3</accession>
<keyword evidence="7" id="KW-1185">Reference proteome</keyword>
<dbReference type="CDD" id="cd01392">
    <property type="entry name" value="HTH_LacI"/>
    <property type="match status" value="1"/>
</dbReference>
<proteinExistence type="predicted"/>
<dbReference type="SMART" id="SM00354">
    <property type="entry name" value="HTH_LACI"/>
    <property type="match status" value="1"/>
</dbReference>
<dbReference type="PROSITE" id="PS00356">
    <property type="entry name" value="HTH_LACI_1"/>
    <property type="match status" value="1"/>
</dbReference>
<feature type="domain" description="HTH cro/C1-type" evidence="5">
    <location>
        <begin position="13"/>
        <end position="56"/>
    </location>
</feature>
<evidence type="ECO:0000259" key="4">
    <source>
        <dbReference type="PROSITE" id="PS50932"/>
    </source>
</evidence>
<dbReference type="InterPro" id="IPR001387">
    <property type="entry name" value="Cro/C1-type_HTH"/>
</dbReference>
<evidence type="ECO:0000256" key="2">
    <source>
        <dbReference type="ARBA" id="ARBA00023125"/>
    </source>
</evidence>
<comment type="caution">
    <text evidence="6">The sequence shown here is derived from an EMBL/GenBank/DDBJ whole genome shotgun (WGS) entry which is preliminary data.</text>
</comment>
<dbReference type="SUPFAM" id="SSF47413">
    <property type="entry name" value="lambda repressor-like DNA-binding domains"/>
    <property type="match status" value="1"/>
</dbReference>
<dbReference type="InterPro" id="IPR046335">
    <property type="entry name" value="LacI/GalR-like_sensor"/>
</dbReference>
<dbReference type="InterPro" id="IPR000843">
    <property type="entry name" value="HTH_LacI"/>
</dbReference>
<dbReference type="InterPro" id="IPR028082">
    <property type="entry name" value="Peripla_BP_I"/>
</dbReference>
<dbReference type="Gene3D" id="3.40.50.2300">
    <property type="match status" value="2"/>
</dbReference>
<evidence type="ECO:0000259" key="5">
    <source>
        <dbReference type="PROSITE" id="PS50943"/>
    </source>
</evidence>
<dbReference type="RefSeq" id="WP_381255485.1">
    <property type="nucleotide sequence ID" value="NZ_JBHTBI010000013.1"/>
</dbReference>
<evidence type="ECO:0000313" key="6">
    <source>
        <dbReference type="EMBL" id="MFD0288518.1"/>
    </source>
</evidence>
<dbReference type="PANTHER" id="PTHR30146">
    <property type="entry name" value="LACI-RELATED TRANSCRIPTIONAL REPRESSOR"/>
    <property type="match status" value="1"/>
</dbReference>
<dbReference type="SUPFAM" id="SSF53822">
    <property type="entry name" value="Periplasmic binding protein-like I"/>
    <property type="match status" value="1"/>
</dbReference>
<keyword evidence="3" id="KW-0804">Transcription</keyword>
<dbReference type="GO" id="GO:0003677">
    <property type="term" value="F:DNA binding"/>
    <property type="evidence" value="ECO:0007669"/>
    <property type="project" value="UniProtKB-KW"/>
</dbReference>
<evidence type="ECO:0000256" key="3">
    <source>
        <dbReference type="ARBA" id="ARBA00023163"/>
    </source>
</evidence>
<evidence type="ECO:0000256" key="1">
    <source>
        <dbReference type="ARBA" id="ARBA00023015"/>
    </source>
</evidence>
<sequence>MHDPQDGPPRAATIRDVAARAGVSPATVSRVLTGSRPVSSAAQARIQRAIKELDYVVNAQARALSAPHSRTVAILLPALSWQFHNRVASGIEQQAINEDRLCVVCSTRSNPDREIALLETLRQHNTEAVVLIGGTVVTPHYAERIARFARVLDASGSRLVLCGRPAPEPDLPITVVNYDHEGGAHAAVSHLLSLGHRSIALLGGTPHHTTTDLRVAGYRRAHEDHGITPDPGLLLLGGTDRTFGYTTVRSHLAAGRLPYTAAFCFDDYLAAGAMAAAREGGLSLPDDLSLIGYNDEPICADLYPPLNSVHVPFDELGRTAVRMALHRDDPMYSDQDVMLGTHLVMRQSVRSARARP</sequence>
<dbReference type="Pfam" id="PF13377">
    <property type="entry name" value="Peripla_BP_3"/>
    <property type="match status" value="1"/>
</dbReference>
<dbReference type="EMBL" id="JBHTEC010000007">
    <property type="protein sequence ID" value="MFD0288518.1"/>
    <property type="molecule type" value="Genomic_DNA"/>
</dbReference>
<evidence type="ECO:0000313" key="7">
    <source>
        <dbReference type="Proteomes" id="UP001596957"/>
    </source>
</evidence>
<organism evidence="6 7">
    <name type="scientific">Streptomyces lutosisoli</name>
    <dbReference type="NCBI Taxonomy" id="2665721"/>
    <lineage>
        <taxon>Bacteria</taxon>
        <taxon>Bacillati</taxon>
        <taxon>Actinomycetota</taxon>
        <taxon>Actinomycetes</taxon>
        <taxon>Kitasatosporales</taxon>
        <taxon>Streptomycetaceae</taxon>
        <taxon>Streptomyces</taxon>
    </lineage>
</organism>
<dbReference type="Gene3D" id="1.10.260.40">
    <property type="entry name" value="lambda repressor-like DNA-binding domains"/>
    <property type="match status" value="1"/>
</dbReference>
<name>A0ABW2VVL3_9ACTN</name>
<dbReference type="PROSITE" id="PS50943">
    <property type="entry name" value="HTH_CROC1"/>
    <property type="match status" value="1"/>
</dbReference>
<keyword evidence="1" id="KW-0805">Transcription regulation</keyword>
<reference evidence="7" key="1">
    <citation type="journal article" date="2019" name="Int. J. Syst. Evol. Microbiol.">
        <title>The Global Catalogue of Microorganisms (GCM) 10K type strain sequencing project: providing services to taxonomists for standard genome sequencing and annotation.</title>
        <authorList>
            <consortium name="The Broad Institute Genomics Platform"/>
            <consortium name="The Broad Institute Genome Sequencing Center for Infectious Disease"/>
            <person name="Wu L."/>
            <person name="Ma J."/>
        </authorList>
    </citation>
    <scope>NUCLEOTIDE SEQUENCE [LARGE SCALE GENOMIC DNA]</scope>
    <source>
        <strain evidence="7">CGMCC 4.7198</strain>
    </source>
</reference>
<feature type="domain" description="HTH lacI-type" evidence="4">
    <location>
        <begin position="12"/>
        <end position="66"/>
    </location>
</feature>
<dbReference type="Proteomes" id="UP001596957">
    <property type="component" value="Unassembled WGS sequence"/>
</dbReference>
<keyword evidence="2 6" id="KW-0238">DNA-binding</keyword>